<accession>A0AA39U8E8</accession>
<dbReference type="Proteomes" id="UP001175211">
    <property type="component" value="Unassembled WGS sequence"/>
</dbReference>
<evidence type="ECO:0000313" key="2">
    <source>
        <dbReference type="EMBL" id="KAK0469425.1"/>
    </source>
</evidence>
<evidence type="ECO:0000256" key="1">
    <source>
        <dbReference type="SAM" id="MobiDB-lite"/>
    </source>
</evidence>
<gene>
    <name evidence="2" type="ORF">EV420DRAFT_1472659</name>
</gene>
<name>A0AA39U8E8_ARMTA</name>
<protein>
    <submittedName>
        <fullName evidence="2">Uncharacterized protein</fullName>
    </submittedName>
</protein>
<reference evidence="2" key="1">
    <citation type="submission" date="2023-06" db="EMBL/GenBank/DDBJ databases">
        <authorList>
            <consortium name="Lawrence Berkeley National Laboratory"/>
            <person name="Ahrendt S."/>
            <person name="Sahu N."/>
            <person name="Indic B."/>
            <person name="Wong-Bajracharya J."/>
            <person name="Merenyi Z."/>
            <person name="Ke H.-M."/>
            <person name="Monk M."/>
            <person name="Kocsube S."/>
            <person name="Drula E."/>
            <person name="Lipzen A."/>
            <person name="Balint B."/>
            <person name="Henrissat B."/>
            <person name="Andreopoulos B."/>
            <person name="Martin F.M."/>
            <person name="Harder C.B."/>
            <person name="Rigling D."/>
            <person name="Ford K.L."/>
            <person name="Foster G.D."/>
            <person name="Pangilinan J."/>
            <person name="Papanicolaou A."/>
            <person name="Barry K."/>
            <person name="LaButti K."/>
            <person name="Viragh M."/>
            <person name="Koriabine M."/>
            <person name="Yan M."/>
            <person name="Riley R."/>
            <person name="Champramary S."/>
            <person name="Plett K.L."/>
            <person name="Tsai I.J."/>
            <person name="Slot J."/>
            <person name="Sipos G."/>
            <person name="Plett J."/>
            <person name="Nagy L.G."/>
            <person name="Grigoriev I.V."/>
        </authorList>
    </citation>
    <scope>NUCLEOTIDE SEQUENCE</scope>
    <source>
        <strain evidence="2">CCBAS 213</strain>
    </source>
</reference>
<feature type="compositionally biased region" description="Acidic residues" evidence="1">
    <location>
        <begin position="62"/>
        <end position="72"/>
    </location>
</feature>
<evidence type="ECO:0000313" key="3">
    <source>
        <dbReference type="Proteomes" id="UP001175211"/>
    </source>
</evidence>
<dbReference type="GeneID" id="85352616"/>
<proteinExistence type="predicted"/>
<dbReference type="AlphaFoldDB" id="A0AA39U8E8"/>
<keyword evidence="3" id="KW-1185">Reference proteome</keyword>
<dbReference type="EMBL" id="JAUEPS010000001">
    <property type="protein sequence ID" value="KAK0469425.1"/>
    <property type="molecule type" value="Genomic_DNA"/>
</dbReference>
<organism evidence="2 3">
    <name type="scientific">Armillaria tabescens</name>
    <name type="common">Ringless honey mushroom</name>
    <name type="synonym">Agaricus tabescens</name>
    <dbReference type="NCBI Taxonomy" id="1929756"/>
    <lineage>
        <taxon>Eukaryota</taxon>
        <taxon>Fungi</taxon>
        <taxon>Dikarya</taxon>
        <taxon>Basidiomycota</taxon>
        <taxon>Agaricomycotina</taxon>
        <taxon>Agaricomycetes</taxon>
        <taxon>Agaricomycetidae</taxon>
        <taxon>Agaricales</taxon>
        <taxon>Marasmiineae</taxon>
        <taxon>Physalacriaceae</taxon>
        <taxon>Desarmillaria</taxon>
    </lineage>
</organism>
<sequence length="553" mass="62557">MLPENIKYAVDTMFTDPRHNRHLSVGDNLRIPCNIESLVYLRTTSTDSEAYNIDPGLLSGPEESDQSDDENDVGTANVSHQNLTCRIHNADDTIMADAVDRESSPLTELSESNTEINTGFENAYSDLFYGPLTPLSSSEEDDYASPITSNQYFLDIDPPSNVITTGPPREAVSDNNPYTHHIIRISFGEPGKKHDWAKDASELSGLAGKDKKRTRNKIRNWTRRHEHLLQRGVKTYAATGTSFSIRNLSFSSTGWAGRPFNGELATQIKTQWPAGLASLLTDAVRIPFADNEQRPTRILDREGRLVIYRSTIYPWVDMERFIAAANVFVQCCSPFTEADTMTNVPKLSPWHVCNSALIEEFFAKEKVLVQWYDSSFPVYSDDSATKYKKWKVKVEAKFGIFFNFCLNHSRRGQGVCRVQCWPHVDKVNLAIGKFDHRQFCWLVIWEAGPIIFQLPPGVFLVYPSSLFYHFNIDIQHLDNHIVTTKDGARPTPDTAESLWAADEDRGSCVWFNQATMFQSSELNITTMKAAKKAKKNLKFDVDSHLSLFSEHGT</sequence>
<feature type="region of interest" description="Disordered" evidence="1">
    <location>
        <begin position="53"/>
        <end position="76"/>
    </location>
</feature>
<comment type="caution">
    <text evidence="2">The sequence shown here is derived from an EMBL/GenBank/DDBJ whole genome shotgun (WGS) entry which is preliminary data.</text>
</comment>
<dbReference type="RefSeq" id="XP_060339218.1">
    <property type="nucleotide sequence ID" value="XM_060469068.1"/>
</dbReference>